<dbReference type="RefSeq" id="WP_014138695.1">
    <property type="nucleotide sequence ID" value="NC_016109.1"/>
</dbReference>
<feature type="domain" description="CobE/GbiG C-terminal" evidence="2">
    <location>
        <begin position="15"/>
        <end position="133"/>
    </location>
</feature>
<dbReference type="STRING" id="452652.KSE_56250"/>
<dbReference type="HOGENOM" id="CLU_087913_0_1_11"/>
<dbReference type="PANTHER" id="PTHR37477:SF1">
    <property type="entry name" value="COBALT-PRECORRIN-5A HYDROLASE"/>
    <property type="match status" value="1"/>
</dbReference>
<protein>
    <recommendedName>
        <fullName evidence="2">CobE/GbiG C-terminal domain-containing protein</fullName>
    </recommendedName>
</protein>
<keyword evidence="4" id="KW-1185">Reference proteome</keyword>
<dbReference type="GO" id="GO:0009236">
    <property type="term" value="P:cobalamin biosynthetic process"/>
    <property type="evidence" value="ECO:0007669"/>
    <property type="project" value="InterPro"/>
</dbReference>
<organism evidence="3 4">
    <name type="scientific">Kitasatospora setae (strain ATCC 33774 / DSM 43861 / JCM 3304 / KCC A-0304 / NBRC 14216 / KM-6054)</name>
    <name type="common">Streptomyces setae</name>
    <dbReference type="NCBI Taxonomy" id="452652"/>
    <lineage>
        <taxon>Bacteria</taxon>
        <taxon>Bacillati</taxon>
        <taxon>Actinomycetota</taxon>
        <taxon>Actinomycetes</taxon>
        <taxon>Kitasatosporales</taxon>
        <taxon>Streptomycetaceae</taxon>
        <taxon>Kitasatospora</taxon>
    </lineage>
</organism>
<evidence type="ECO:0000313" key="3">
    <source>
        <dbReference type="EMBL" id="BAJ31398.1"/>
    </source>
</evidence>
<gene>
    <name evidence="3" type="ordered locus">KSE_56250</name>
</gene>
<dbReference type="PATRIC" id="fig|452652.3.peg.5630"/>
<evidence type="ECO:0000259" key="2">
    <source>
        <dbReference type="Pfam" id="PF01890"/>
    </source>
</evidence>
<feature type="region of interest" description="Disordered" evidence="1">
    <location>
        <begin position="127"/>
        <end position="156"/>
    </location>
</feature>
<evidence type="ECO:0000313" key="4">
    <source>
        <dbReference type="Proteomes" id="UP000007076"/>
    </source>
</evidence>
<reference evidence="3 4" key="1">
    <citation type="journal article" date="2010" name="DNA Res.">
        <title>Genome sequence of Kitasatospora setae NBRC 14216T: an evolutionary snapshot of the family Streptomycetaceae.</title>
        <authorList>
            <person name="Ichikawa N."/>
            <person name="Oguchi A."/>
            <person name="Ikeda H."/>
            <person name="Ishikawa J."/>
            <person name="Kitani S."/>
            <person name="Watanabe Y."/>
            <person name="Nakamura S."/>
            <person name="Katano Y."/>
            <person name="Kishi E."/>
            <person name="Sasagawa M."/>
            <person name="Ankai A."/>
            <person name="Fukui S."/>
            <person name="Hashimoto Y."/>
            <person name="Kamata S."/>
            <person name="Otoguro M."/>
            <person name="Tanikawa S."/>
            <person name="Nihira T."/>
            <person name="Horinouchi S."/>
            <person name="Ohnishi Y."/>
            <person name="Hayakawa M."/>
            <person name="Kuzuyama T."/>
            <person name="Arisawa A."/>
            <person name="Nomoto F."/>
            <person name="Miura H."/>
            <person name="Takahashi Y."/>
            <person name="Fujita N."/>
        </authorList>
    </citation>
    <scope>NUCLEOTIDE SEQUENCE [LARGE SCALE GENOMIC DNA]</scope>
    <source>
        <strain evidence="4">ATCC 33774 / DSM 43861 / JCM 3304 / KCC A-0304 / NBRC 14216 / KM-6054</strain>
    </source>
</reference>
<dbReference type="InterPro" id="IPR002750">
    <property type="entry name" value="CobE/GbiG_C"/>
</dbReference>
<dbReference type="InterPro" id="IPR052553">
    <property type="entry name" value="CbiG_hydrolase"/>
</dbReference>
<dbReference type="KEGG" id="ksk:KSE_56250"/>
<name>E4N070_KITSK</name>
<dbReference type="eggNOG" id="COG0079">
    <property type="taxonomic scope" value="Bacteria"/>
</dbReference>
<sequence>MPDGAPPPTPCAPRLVLGLGLRRGTPAAELLRAADTALAALGLDRTAVALAATLDSKLFEPGLRAAARELGVPLAGHPAAALAAVLVPGGSARVAAAVGTPSVAEAAALASAGPGARLLAPRTATAAATAALAAPPPHRPGAHPHHPRTTPQEDNR</sequence>
<accession>E4N070</accession>
<proteinExistence type="predicted"/>
<dbReference type="Pfam" id="PF01890">
    <property type="entry name" value="CbiG_C"/>
    <property type="match status" value="1"/>
</dbReference>
<dbReference type="SUPFAM" id="SSF159664">
    <property type="entry name" value="CobE/GbiG C-terminal domain-like"/>
    <property type="match status" value="1"/>
</dbReference>
<evidence type="ECO:0000256" key="1">
    <source>
        <dbReference type="SAM" id="MobiDB-lite"/>
    </source>
</evidence>
<dbReference type="EMBL" id="AP010968">
    <property type="protein sequence ID" value="BAJ31398.1"/>
    <property type="molecule type" value="Genomic_DNA"/>
</dbReference>
<dbReference type="InterPro" id="IPR036518">
    <property type="entry name" value="CobE/GbiG_C_sf"/>
</dbReference>
<dbReference type="Gene3D" id="3.30.420.180">
    <property type="entry name" value="CobE/GbiG C-terminal domain"/>
    <property type="match status" value="1"/>
</dbReference>
<dbReference type="Proteomes" id="UP000007076">
    <property type="component" value="Chromosome"/>
</dbReference>
<dbReference type="PANTHER" id="PTHR37477">
    <property type="entry name" value="COBALT-PRECORRIN-5A HYDROLASE"/>
    <property type="match status" value="1"/>
</dbReference>
<dbReference type="AlphaFoldDB" id="E4N070"/>